<keyword evidence="3" id="KW-1185">Reference proteome</keyword>
<proteinExistence type="predicted"/>
<accession>W5VYX8</accession>
<dbReference type="AlphaFoldDB" id="W5VYX8"/>
<reference evidence="2 3" key="1">
    <citation type="journal article" date="2014" name="BMC Genomics">
        <title>Complete genome sequence of producer of the glycopeptide antibiotic Aculeximycin Kutzneria albida DSM 43870T, a representative of minor genus of Pseudonocardiaceae.</title>
        <authorList>
            <person name="Rebets Y."/>
            <person name="Tokovenko B."/>
            <person name="Lushchyk I."/>
            <person name="Ruckert C."/>
            <person name="Zaburannyi N."/>
            <person name="Bechthold A."/>
            <person name="Kalinowski J."/>
            <person name="Luzhetskyy A."/>
        </authorList>
    </citation>
    <scope>NUCLEOTIDE SEQUENCE [LARGE SCALE GENOMIC DNA]</scope>
    <source>
        <strain evidence="2">DSM 43870</strain>
    </source>
</reference>
<evidence type="ECO:0000313" key="2">
    <source>
        <dbReference type="EMBL" id="AHH93630.1"/>
    </source>
</evidence>
<organism evidence="2 3">
    <name type="scientific">Kutzneria albida DSM 43870</name>
    <dbReference type="NCBI Taxonomy" id="1449976"/>
    <lineage>
        <taxon>Bacteria</taxon>
        <taxon>Bacillati</taxon>
        <taxon>Actinomycetota</taxon>
        <taxon>Actinomycetes</taxon>
        <taxon>Pseudonocardiales</taxon>
        <taxon>Pseudonocardiaceae</taxon>
        <taxon>Kutzneria</taxon>
    </lineage>
</organism>
<evidence type="ECO:0000256" key="1">
    <source>
        <dbReference type="SAM" id="MobiDB-lite"/>
    </source>
</evidence>
<feature type="region of interest" description="Disordered" evidence="1">
    <location>
        <begin position="1"/>
        <end position="23"/>
    </location>
</feature>
<dbReference type="EMBL" id="CP007155">
    <property type="protein sequence ID" value="AHH93630.1"/>
    <property type="molecule type" value="Genomic_DNA"/>
</dbReference>
<name>W5VYX8_9PSEU</name>
<dbReference type="HOGENOM" id="CLU_692202_0_0_11"/>
<gene>
    <name evidence="2" type="ORF">KALB_253</name>
</gene>
<evidence type="ECO:0000313" key="3">
    <source>
        <dbReference type="Proteomes" id="UP000019225"/>
    </source>
</evidence>
<dbReference type="Proteomes" id="UP000019225">
    <property type="component" value="Chromosome"/>
</dbReference>
<feature type="region of interest" description="Disordered" evidence="1">
    <location>
        <begin position="100"/>
        <end position="183"/>
    </location>
</feature>
<dbReference type="eggNOG" id="ENOG503436J">
    <property type="taxonomic scope" value="Bacteria"/>
</dbReference>
<sequence>MMSKIHTNPGHMRKSGNKLTDFGGKLAAGGEKLNSAGQNLVAHASRDSSGFGAVITKAFGKGLQITGKVFGEGGRVVETAGKHLGTTADLHEEADHNGASLLNKHQPHDKTVKLGAKGGTHTASAKSGGGGKGRTVDKLPGGGGDHHESGSTAPSGAKNHKVDKLPGGGGERTRMSGDLREGRSAAEELPDILKRHGVSQAEFDSMRHRMNQPGGTANVSHEEAMKFRRIREDIPLERNTPVQKVLNPQAAHDYLSNTRNEHFDANRARGCFARMSDARQMSTPAEFHDGLRLDFKGTPFSKDMESVHVLRSEVGDPKDYPIPFGGPNQKGADNIGGKNVWGEPFTGNGYTGSNDHLVPEWDRQDSPLRNGDTIHEIDKHGNERLVARYSKRHGWVRV</sequence>
<dbReference type="STRING" id="1449976.KALB_253"/>
<dbReference type="KEGG" id="kal:KALB_253"/>
<protein>
    <submittedName>
        <fullName evidence="2">Uncharacterized protein</fullName>
    </submittedName>
</protein>
<feature type="compositionally biased region" description="Basic and acidic residues" evidence="1">
    <location>
        <begin position="171"/>
        <end position="183"/>
    </location>
</feature>